<feature type="transmembrane region" description="Helical" evidence="1">
    <location>
        <begin position="167"/>
        <end position="184"/>
    </location>
</feature>
<gene>
    <name evidence="3" type="ORF">FHS74_001108</name>
</gene>
<evidence type="ECO:0000256" key="1">
    <source>
        <dbReference type="SAM" id="Phobius"/>
    </source>
</evidence>
<feature type="transmembrane region" description="Helical" evidence="1">
    <location>
        <begin position="138"/>
        <end position="160"/>
    </location>
</feature>
<keyword evidence="1" id="KW-0472">Membrane</keyword>
<dbReference type="GO" id="GO:0009103">
    <property type="term" value="P:lipopolysaccharide biosynthetic process"/>
    <property type="evidence" value="ECO:0007669"/>
    <property type="project" value="TreeGrafter"/>
</dbReference>
<dbReference type="PANTHER" id="PTHR23028">
    <property type="entry name" value="ACETYLTRANSFERASE"/>
    <property type="match status" value="1"/>
</dbReference>
<keyword evidence="4" id="KW-1185">Reference proteome</keyword>
<dbReference type="GO" id="GO:0016747">
    <property type="term" value="F:acyltransferase activity, transferring groups other than amino-acyl groups"/>
    <property type="evidence" value="ECO:0007669"/>
    <property type="project" value="InterPro"/>
</dbReference>
<feature type="transmembrane region" description="Helical" evidence="1">
    <location>
        <begin position="220"/>
        <end position="239"/>
    </location>
</feature>
<keyword evidence="1" id="KW-0812">Transmembrane</keyword>
<dbReference type="Pfam" id="PF01757">
    <property type="entry name" value="Acyl_transf_3"/>
    <property type="match status" value="1"/>
</dbReference>
<feature type="transmembrane region" description="Helical" evidence="1">
    <location>
        <begin position="310"/>
        <end position="330"/>
    </location>
</feature>
<dbReference type="PANTHER" id="PTHR23028:SF53">
    <property type="entry name" value="ACYL_TRANSF_3 DOMAIN-CONTAINING PROTEIN"/>
    <property type="match status" value="1"/>
</dbReference>
<accession>A0A7X0AUW5</accession>
<sequence>MSEKAPLTYEDYRETSFFPALDGLRAIAVTLVLFIHFGGDIGLSITGRLGVEIFFVLSGFLITTLLLREKDETGSVNLRKFYISRAFRIMPIYYTVLIFVIWQTFNLADDRWTSLKDALPYYFLFCNEFFTGNALWKVTWSLGIEWKYYLCWPLAAFFIARSTRSRLIAAAFLILLSFAAWGSPVPIREYSVLVYGSLLAIIMHDRTGFKIISFLMRPRVSIAVFVFFAVFQTQTGRIWGYAYNARLDNMYSIVVILLIPAILGPGLPGRILSSAPFVFVGRRSYSLYLIQPLAQHAVSGFAPWQKEGFWNVFLILVTGLFISDVLLRYVEKPCIEFGRQINRKRDNVRQLATQNSI</sequence>
<feature type="transmembrane region" description="Helical" evidence="1">
    <location>
        <begin position="20"/>
        <end position="39"/>
    </location>
</feature>
<reference evidence="3 4" key="1">
    <citation type="submission" date="2020-08" db="EMBL/GenBank/DDBJ databases">
        <title>Genomic Encyclopedia of Type Strains, Phase IV (KMG-IV): sequencing the most valuable type-strain genomes for metagenomic binning, comparative biology and taxonomic classification.</title>
        <authorList>
            <person name="Goeker M."/>
        </authorList>
    </citation>
    <scope>NUCLEOTIDE SEQUENCE [LARGE SCALE GENOMIC DNA]</scope>
    <source>
        <strain evidence="3 4">DSM 22198</strain>
    </source>
</reference>
<name>A0A7X0AUW5_9PROT</name>
<dbReference type="AlphaFoldDB" id="A0A7X0AUW5"/>
<dbReference type="InterPro" id="IPR002656">
    <property type="entry name" value="Acyl_transf_3_dom"/>
</dbReference>
<feature type="transmembrane region" description="Helical" evidence="1">
    <location>
        <begin position="87"/>
        <end position="105"/>
    </location>
</feature>
<feature type="domain" description="Acyltransferase 3" evidence="2">
    <location>
        <begin position="19"/>
        <end position="327"/>
    </location>
</feature>
<evidence type="ECO:0000313" key="3">
    <source>
        <dbReference type="EMBL" id="MBB6250567.1"/>
    </source>
</evidence>
<feature type="transmembrane region" description="Helical" evidence="1">
    <location>
        <begin position="251"/>
        <end position="273"/>
    </location>
</feature>
<evidence type="ECO:0000313" key="4">
    <source>
        <dbReference type="Proteomes" id="UP000539175"/>
    </source>
</evidence>
<evidence type="ECO:0000259" key="2">
    <source>
        <dbReference type="Pfam" id="PF01757"/>
    </source>
</evidence>
<dbReference type="InterPro" id="IPR050879">
    <property type="entry name" value="Acyltransferase_3"/>
</dbReference>
<dbReference type="RefSeq" id="WP_184798205.1">
    <property type="nucleotide sequence ID" value="NZ_JACIIZ010000002.1"/>
</dbReference>
<proteinExistence type="predicted"/>
<feature type="transmembrane region" description="Helical" evidence="1">
    <location>
        <begin position="45"/>
        <end position="67"/>
    </location>
</feature>
<dbReference type="EMBL" id="JACIIZ010000002">
    <property type="protein sequence ID" value="MBB6250567.1"/>
    <property type="molecule type" value="Genomic_DNA"/>
</dbReference>
<organism evidence="3 4">
    <name type="scientific">Nitrospirillum iridis</name>
    <dbReference type="NCBI Taxonomy" id="765888"/>
    <lineage>
        <taxon>Bacteria</taxon>
        <taxon>Pseudomonadati</taxon>
        <taxon>Pseudomonadota</taxon>
        <taxon>Alphaproteobacteria</taxon>
        <taxon>Rhodospirillales</taxon>
        <taxon>Azospirillaceae</taxon>
        <taxon>Nitrospirillum</taxon>
    </lineage>
</organism>
<keyword evidence="1" id="KW-1133">Transmembrane helix</keyword>
<dbReference type="Proteomes" id="UP000539175">
    <property type="component" value="Unassembled WGS sequence"/>
</dbReference>
<protein>
    <submittedName>
        <fullName evidence="3">Peptidoglycan/LPS O-acetylase OafA/YrhL</fullName>
    </submittedName>
</protein>
<comment type="caution">
    <text evidence="3">The sequence shown here is derived from an EMBL/GenBank/DDBJ whole genome shotgun (WGS) entry which is preliminary data.</text>
</comment>
<dbReference type="GO" id="GO:0016020">
    <property type="term" value="C:membrane"/>
    <property type="evidence" value="ECO:0007669"/>
    <property type="project" value="TreeGrafter"/>
</dbReference>